<keyword evidence="2" id="KW-0061">Asparagine biosynthesis</keyword>
<feature type="compositionally biased region" description="Low complexity" evidence="4">
    <location>
        <begin position="230"/>
        <end position="239"/>
    </location>
</feature>
<evidence type="ECO:0000313" key="7">
    <source>
        <dbReference type="Proteomes" id="UP000722791"/>
    </source>
</evidence>
<evidence type="ECO:0000256" key="2">
    <source>
        <dbReference type="ARBA" id="ARBA00022888"/>
    </source>
</evidence>
<feature type="compositionally biased region" description="Low complexity" evidence="4">
    <location>
        <begin position="749"/>
        <end position="764"/>
    </location>
</feature>
<protein>
    <recommendedName>
        <fullName evidence="5">Asparagine synthetase domain-containing protein</fullName>
    </recommendedName>
</protein>
<feature type="compositionally biased region" description="Low complexity" evidence="4">
    <location>
        <begin position="706"/>
        <end position="721"/>
    </location>
</feature>
<sequence length="969" mass="100606">MCGIAFACVSNGWDPAISGNGNANNNSTQTMTYMEWLAALRSRGPDFLGSQSVEVRDVACRLQFIASLLQLRGIKPGRSPGVSADGHILCFNGEVFGGLDVPPGENDAACLLAALAEADPLSVPVAISRLRGPWALLFWDPIRRLLWFGRDVLGRRSLLVHFPSAADPRLLLSSVSELSKHPSSPAAGCGPAASAASSIVGVGAACGAAAESPENVDAAAFPRYAAAGGSDGGDASTAGETDAEPSGSDGYWTELPPGLYSISFATPPKLQKEFLEPLSKALGNPQTEISVGATAAPVDLDAQVLTREAREQSAVFRRLAIGAFGLTLERHTWRDPLLLQLESYVRAESASRRRSPTTDVASEVVPAAVRAATAGGMEAACNEGVDGGEKQHHQVATTAVPKGAGAAECFGGKEILQCLIPEATLAGLEPPPRALSRCWGHLSLAAGGPNEVLVHALLRALLAAMRVRCACIETRSPHPAAAYAAALTARSGAAVSSTPSPPQPSWRSDNPLDFSLALGEDLPAQRDAVATVCSGGGGGGGDGGSDSGPWITWDITGKDGCIAASGGGPGEASGPVGPRFESMASRVAPIMILFSGGVDSVLLAALAHQVLPLGVPIDLCNVCFGGGGCPSPDREAARDALEELAVGCPGRCWRLVEVDASLEDVDRHRSRLLALLRPAHTVMDFNIGAALWLAASGQGTLRLPSTATSAHPRPHHPSASSFPPPSAPSASKTPPPPSSTPSALSGRTPASSIPSPSQSPTPAAGDFYGSAARVVLLGHGADEQCGGYGRHRTRFRSGSWAGLAEELEVDVRRLWLRNLGRDDRLVADWGREARHPFLDEEVMQVLLQARLDSIVDLRLPAGQGDKQVLRSALALLGLPRAAARVKRAIQFGSRIGKASNARDFGSNRQANLRNAGGVALQDVKTLAATVTTAASVPGGPGKPAYKKDRKEKKLVRNDHSETMAQGCGV</sequence>
<dbReference type="Gene3D" id="3.40.50.620">
    <property type="entry name" value="HUPs"/>
    <property type="match status" value="1"/>
</dbReference>
<reference evidence="6" key="1">
    <citation type="journal article" date="2021" name="Proc. Natl. Acad. Sci. U.S.A.">
        <title>Three genomes in the algal genus Volvox reveal the fate of a haploid sex-determining region after a transition to homothallism.</title>
        <authorList>
            <person name="Yamamoto K."/>
            <person name="Hamaji T."/>
            <person name="Kawai-Toyooka H."/>
            <person name="Matsuzaki R."/>
            <person name="Takahashi F."/>
            <person name="Nishimura Y."/>
            <person name="Kawachi M."/>
            <person name="Noguchi H."/>
            <person name="Minakuchi Y."/>
            <person name="Umen J.G."/>
            <person name="Toyoda A."/>
            <person name="Nozaki H."/>
        </authorList>
    </citation>
    <scope>NUCLEOTIDE SEQUENCE</scope>
    <source>
        <strain evidence="6">NIES-3785</strain>
    </source>
</reference>
<evidence type="ECO:0000313" key="6">
    <source>
        <dbReference type="EMBL" id="GIM00689.1"/>
    </source>
</evidence>
<evidence type="ECO:0000256" key="4">
    <source>
        <dbReference type="SAM" id="MobiDB-lite"/>
    </source>
</evidence>
<dbReference type="Proteomes" id="UP000722791">
    <property type="component" value="Unassembled WGS sequence"/>
</dbReference>
<proteinExistence type="predicted"/>
<dbReference type="InterPro" id="IPR001962">
    <property type="entry name" value="Asn_synthase"/>
</dbReference>
<gene>
    <name evidence="6" type="ORF">Vretimale_5631</name>
</gene>
<dbReference type="InterPro" id="IPR029055">
    <property type="entry name" value="Ntn_hydrolases_N"/>
</dbReference>
<keyword evidence="1" id="KW-0028">Amino-acid biosynthesis</keyword>
<evidence type="ECO:0000256" key="3">
    <source>
        <dbReference type="ARBA" id="ARBA00022962"/>
    </source>
</evidence>
<comment type="caution">
    <text evidence="6">The sequence shown here is derived from an EMBL/GenBank/DDBJ whole genome shotgun (WGS) entry which is preliminary data.</text>
</comment>
<dbReference type="SUPFAM" id="SSF56235">
    <property type="entry name" value="N-terminal nucleophile aminohydrolases (Ntn hydrolases)"/>
    <property type="match status" value="1"/>
</dbReference>
<dbReference type="EMBL" id="BNCQ01000008">
    <property type="protein sequence ID" value="GIM00689.1"/>
    <property type="molecule type" value="Genomic_DNA"/>
</dbReference>
<dbReference type="Gene3D" id="3.60.20.10">
    <property type="entry name" value="Glutamine Phosphoribosylpyrophosphate, subunit 1, domain 1"/>
    <property type="match status" value="1"/>
</dbReference>
<accession>A0A8J4G5W8</accession>
<evidence type="ECO:0000256" key="1">
    <source>
        <dbReference type="ARBA" id="ARBA00022605"/>
    </source>
</evidence>
<dbReference type="GO" id="GO:0004066">
    <property type="term" value="F:asparagine synthase (glutamine-hydrolyzing) activity"/>
    <property type="evidence" value="ECO:0007669"/>
    <property type="project" value="InterPro"/>
</dbReference>
<dbReference type="InterPro" id="IPR014729">
    <property type="entry name" value="Rossmann-like_a/b/a_fold"/>
</dbReference>
<name>A0A8J4G5W8_9CHLO</name>
<dbReference type="AlphaFoldDB" id="A0A8J4G5W8"/>
<dbReference type="PANTHER" id="PTHR45937">
    <property type="entry name" value="ASPARAGINE SYNTHETASE DOMAIN-CONTAINING PROTEIN 1"/>
    <property type="match status" value="1"/>
</dbReference>
<feature type="domain" description="Asparagine synthetase" evidence="5">
    <location>
        <begin position="798"/>
        <end position="887"/>
    </location>
</feature>
<feature type="region of interest" description="Disordered" evidence="4">
    <location>
        <begin position="230"/>
        <end position="250"/>
    </location>
</feature>
<dbReference type="GO" id="GO:0006529">
    <property type="term" value="P:asparagine biosynthetic process"/>
    <property type="evidence" value="ECO:0007669"/>
    <property type="project" value="UniProtKB-KW"/>
</dbReference>
<feature type="compositionally biased region" description="Pro residues" evidence="4">
    <location>
        <begin position="722"/>
        <end position="739"/>
    </location>
</feature>
<dbReference type="InterPro" id="IPR051857">
    <property type="entry name" value="Asn_synthetase_domain"/>
</dbReference>
<dbReference type="SUPFAM" id="SSF52402">
    <property type="entry name" value="Adenine nucleotide alpha hydrolases-like"/>
    <property type="match status" value="1"/>
</dbReference>
<dbReference type="Pfam" id="PF00733">
    <property type="entry name" value="Asn_synthase"/>
    <property type="match status" value="1"/>
</dbReference>
<feature type="region of interest" description="Disordered" evidence="4">
    <location>
        <begin position="703"/>
        <end position="765"/>
    </location>
</feature>
<organism evidence="6 7">
    <name type="scientific">Volvox reticuliferus</name>
    <dbReference type="NCBI Taxonomy" id="1737510"/>
    <lineage>
        <taxon>Eukaryota</taxon>
        <taxon>Viridiplantae</taxon>
        <taxon>Chlorophyta</taxon>
        <taxon>core chlorophytes</taxon>
        <taxon>Chlorophyceae</taxon>
        <taxon>CS clade</taxon>
        <taxon>Chlamydomonadales</taxon>
        <taxon>Volvocaceae</taxon>
        <taxon>Volvox</taxon>
    </lineage>
</organism>
<keyword evidence="3" id="KW-0315">Glutamine amidotransferase</keyword>
<dbReference type="PANTHER" id="PTHR45937:SF1">
    <property type="entry name" value="ASPARAGINE SYNTHETASE DOMAIN-CONTAINING PROTEIN 1"/>
    <property type="match status" value="1"/>
</dbReference>
<dbReference type="CDD" id="cd01991">
    <property type="entry name" value="Asn_synthase_B_C"/>
    <property type="match status" value="1"/>
</dbReference>
<evidence type="ECO:0000259" key="5">
    <source>
        <dbReference type="Pfam" id="PF00733"/>
    </source>
</evidence>